<name>A0A7V8JQF7_9BURK</name>
<dbReference type="Pfam" id="PF00890">
    <property type="entry name" value="FAD_binding_2"/>
    <property type="match status" value="1"/>
</dbReference>
<dbReference type="PANTHER" id="PTHR11632">
    <property type="entry name" value="SUCCINATE DEHYDROGENASE 2 FLAVOPROTEIN SUBUNIT"/>
    <property type="match status" value="1"/>
</dbReference>
<feature type="domain" description="FAD-dependent oxidoreductase 2 FAD-binding" evidence="4">
    <location>
        <begin position="26"/>
        <end position="232"/>
    </location>
</feature>
<dbReference type="SUPFAM" id="SSF51905">
    <property type="entry name" value="FAD/NAD(P)-binding domain"/>
    <property type="match status" value="1"/>
</dbReference>
<dbReference type="PIRSF" id="PIRSF000171">
    <property type="entry name" value="SDHA_APRA_LASPO"/>
    <property type="match status" value="1"/>
</dbReference>
<evidence type="ECO:0000256" key="1">
    <source>
        <dbReference type="ARBA" id="ARBA00022630"/>
    </source>
</evidence>
<dbReference type="InterPro" id="IPR030664">
    <property type="entry name" value="SdhA/FrdA/AprA"/>
</dbReference>
<protein>
    <submittedName>
        <fullName evidence="5">Fumarate reductase flavoprotein subunit</fullName>
    </submittedName>
</protein>
<dbReference type="GO" id="GO:0050660">
    <property type="term" value="F:flavin adenine dinucleotide binding"/>
    <property type="evidence" value="ECO:0007669"/>
    <property type="project" value="TreeGrafter"/>
</dbReference>
<dbReference type="PRINTS" id="PR00368">
    <property type="entry name" value="FADPNR"/>
</dbReference>
<dbReference type="Gene3D" id="1.20.58.100">
    <property type="entry name" value="Fumarate reductase/succinate dehydrogenase flavoprotein-like, C-terminal domain"/>
    <property type="match status" value="1"/>
</dbReference>
<dbReference type="InterPro" id="IPR003953">
    <property type="entry name" value="FAD-dep_OxRdtase_2_FAD-bd"/>
</dbReference>
<dbReference type="SUPFAM" id="SSF46977">
    <property type="entry name" value="Succinate dehydrogenase/fumarate reductase flavoprotein C-terminal domain"/>
    <property type="match status" value="1"/>
</dbReference>
<organism evidence="5 6">
    <name type="scientific">Paracidovorax wautersii</name>
    <dbReference type="NCBI Taxonomy" id="1177982"/>
    <lineage>
        <taxon>Bacteria</taxon>
        <taxon>Pseudomonadati</taxon>
        <taxon>Pseudomonadota</taxon>
        <taxon>Betaproteobacteria</taxon>
        <taxon>Burkholderiales</taxon>
        <taxon>Comamonadaceae</taxon>
        <taxon>Paracidovorax</taxon>
    </lineage>
</organism>
<dbReference type="EMBL" id="WNDQ01000024">
    <property type="protein sequence ID" value="KAF1021208.1"/>
    <property type="molecule type" value="Genomic_DNA"/>
</dbReference>
<dbReference type="GO" id="GO:0009061">
    <property type="term" value="P:anaerobic respiration"/>
    <property type="evidence" value="ECO:0007669"/>
    <property type="project" value="TreeGrafter"/>
</dbReference>
<feature type="active site" description="Proton acceptor" evidence="3">
    <location>
        <position position="273"/>
    </location>
</feature>
<dbReference type="PRINTS" id="PR00411">
    <property type="entry name" value="PNDRDTASEI"/>
</dbReference>
<evidence type="ECO:0000256" key="2">
    <source>
        <dbReference type="ARBA" id="ARBA00023002"/>
    </source>
</evidence>
<evidence type="ECO:0000259" key="4">
    <source>
        <dbReference type="Pfam" id="PF00890"/>
    </source>
</evidence>
<evidence type="ECO:0000313" key="5">
    <source>
        <dbReference type="EMBL" id="KAF1021208.1"/>
    </source>
</evidence>
<evidence type="ECO:0000313" key="6">
    <source>
        <dbReference type="Proteomes" id="UP000461670"/>
    </source>
</evidence>
<keyword evidence="2" id="KW-0560">Oxidoreductase</keyword>
<gene>
    <name evidence="5" type="primary">frdA</name>
    <name evidence="5" type="ORF">GAK30_01971</name>
</gene>
<sequence>MPTHDEAAAGLAGITAADGRRHALADVLIIGGGPAGTWAAISAAARGARVILADKGYCGTSGATAPSGTGVWHVPPEGDAREKAKASRWDMGGHLAEHDWMDRVLAQTWAQVAQLAEWGYPFPRDERGQFVATSLQGPEYMRLMRKQAKAAGARIWDHSPALELLVDAQGTVAGAAGVNRQTGESWSVHAGAVVLATGGCAFLSRALGCNVLTGDGYLMAAETGAALSGMEFSNAYGLGPAFSSVTKSLFYNWATFYDGHGQVIEGAGSSRGRGIIAKTLQTEPVYACLDHADPQIQAWMRRAQPNFFVSFDRQRIDPFTQHFPVTLRLEGTVRGTGGLQVVDASCATTVPGLYAAGDAATRELICGGFTGGGSHNAAWALSSGFWAGAGAADFARGTRAFAHRPRQSAGRAGARLQDGTAGQTGAIDSAALIAAVQAEVFPTERNWTRQADLLRDSLTRLDAWWQRARASSAPGDAAERVRTREAIAMLATARWMYRSALARPETRGMARRADHTAIDPAQRHRLLSGGLDEVWTRPQAVAERAHNGYQEAA</sequence>
<accession>A0A7V8JQF7</accession>
<dbReference type="Gene3D" id="3.50.50.60">
    <property type="entry name" value="FAD/NAD(P)-binding domain"/>
    <property type="match status" value="1"/>
</dbReference>
<proteinExistence type="predicted"/>
<dbReference type="InterPro" id="IPR036188">
    <property type="entry name" value="FAD/NAD-bd_sf"/>
</dbReference>
<keyword evidence="1" id="KW-0285">Flavoprotein</keyword>
<comment type="caution">
    <text evidence="5">The sequence shown here is derived from an EMBL/GenBank/DDBJ whole genome shotgun (WGS) entry which is preliminary data.</text>
</comment>
<dbReference type="PANTHER" id="PTHR11632:SF73">
    <property type="entry name" value="BLR3196 PROTEIN"/>
    <property type="match status" value="1"/>
</dbReference>
<dbReference type="AlphaFoldDB" id="A0A7V8JQF7"/>
<dbReference type="GO" id="GO:0000104">
    <property type="term" value="F:succinate dehydrogenase activity"/>
    <property type="evidence" value="ECO:0007669"/>
    <property type="project" value="TreeGrafter"/>
</dbReference>
<dbReference type="Proteomes" id="UP000461670">
    <property type="component" value="Unassembled WGS sequence"/>
</dbReference>
<dbReference type="InterPro" id="IPR037099">
    <property type="entry name" value="Fum_R/Succ_DH_flav-like_C_sf"/>
</dbReference>
<dbReference type="GO" id="GO:0005886">
    <property type="term" value="C:plasma membrane"/>
    <property type="evidence" value="ECO:0007669"/>
    <property type="project" value="TreeGrafter"/>
</dbReference>
<dbReference type="GO" id="GO:0009055">
    <property type="term" value="F:electron transfer activity"/>
    <property type="evidence" value="ECO:0007669"/>
    <property type="project" value="TreeGrafter"/>
</dbReference>
<evidence type="ECO:0000256" key="3">
    <source>
        <dbReference type="PIRSR" id="PIRSR000171-1"/>
    </source>
</evidence>
<reference evidence="6" key="1">
    <citation type="journal article" date="2020" name="MBio">
        <title>Horizontal gene transfer to a defensive symbiont with a reduced genome amongst a multipartite beetle microbiome.</title>
        <authorList>
            <person name="Waterworth S.C."/>
            <person name="Florez L.V."/>
            <person name="Rees E.R."/>
            <person name="Hertweck C."/>
            <person name="Kaltenpoth M."/>
            <person name="Kwan J.C."/>
        </authorList>
    </citation>
    <scope>NUCLEOTIDE SEQUENCE [LARGE SCALE GENOMIC DNA]</scope>
</reference>